<evidence type="ECO:0000256" key="1">
    <source>
        <dbReference type="SAM" id="MobiDB-lite"/>
    </source>
</evidence>
<name>A0A8K0EFZ8_BRALA</name>
<organism evidence="2 3">
    <name type="scientific">Branchiostoma lanceolatum</name>
    <name type="common">Common lancelet</name>
    <name type="synonym">Amphioxus lanceolatum</name>
    <dbReference type="NCBI Taxonomy" id="7740"/>
    <lineage>
        <taxon>Eukaryota</taxon>
        <taxon>Metazoa</taxon>
        <taxon>Chordata</taxon>
        <taxon>Cephalochordata</taxon>
        <taxon>Leptocardii</taxon>
        <taxon>Amphioxiformes</taxon>
        <taxon>Branchiostomatidae</taxon>
        <taxon>Branchiostoma</taxon>
    </lineage>
</organism>
<accession>A0A8K0EFZ8</accession>
<proteinExistence type="predicted"/>
<gene>
    <name evidence="2" type="primary">Hypp8809</name>
    <name evidence="2" type="ORF">BLAG_LOCUS11038</name>
</gene>
<reference evidence="2" key="1">
    <citation type="submission" date="2022-01" db="EMBL/GenBank/DDBJ databases">
        <authorList>
            <person name="Braso-Vives M."/>
        </authorList>
    </citation>
    <scope>NUCLEOTIDE SEQUENCE</scope>
</reference>
<sequence>MSERPSNVLATASGVPESPMVALADDSCSCDQSQPHPTLEAAPPFVTLLVTQLRSTKTNGPEFDSQRAAVLPRPTR</sequence>
<dbReference type="AlphaFoldDB" id="A0A8K0EFZ8"/>
<dbReference type="EMBL" id="OV696703">
    <property type="protein sequence ID" value="CAH1250194.1"/>
    <property type="molecule type" value="Genomic_DNA"/>
</dbReference>
<dbReference type="Proteomes" id="UP000838412">
    <property type="component" value="Chromosome 18"/>
</dbReference>
<evidence type="ECO:0000313" key="3">
    <source>
        <dbReference type="Proteomes" id="UP000838412"/>
    </source>
</evidence>
<evidence type="ECO:0000313" key="2">
    <source>
        <dbReference type="EMBL" id="CAH1250194.1"/>
    </source>
</evidence>
<protein>
    <submittedName>
        <fullName evidence="2">Hypp8809 protein</fullName>
    </submittedName>
</protein>
<feature type="region of interest" description="Disordered" evidence="1">
    <location>
        <begin position="56"/>
        <end position="76"/>
    </location>
</feature>
<keyword evidence="3" id="KW-1185">Reference proteome</keyword>